<evidence type="ECO:0000256" key="1">
    <source>
        <dbReference type="SAM" id="SignalP"/>
    </source>
</evidence>
<feature type="signal peptide" evidence="1">
    <location>
        <begin position="1"/>
        <end position="22"/>
    </location>
</feature>
<name>A0A2M7RJS7_9BACT</name>
<dbReference type="Proteomes" id="UP000230779">
    <property type="component" value="Unassembled WGS sequence"/>
</dbReference>
<evidence type="ECO:0000313" key="3">
    <source>
        <dbReference type="Proteomes" id="UP000230779"/>
    </source>
</evidence>
<keyword evidence="1" id="KW-0732">Signal</keyword>
<comment type="caution">
    <text evidence="2">The sequence shown here is derived from an EMBL/GenBank/DDBJ whole genome shotgun (WGS) entry which is preliminary data.</text>
</comment>
<proteinExistence type="predicted"/>
<dbReference type="EMBL" id="PFMD01000041">
    <property type="protein sequence ID" value="PIY96636.1"/>
    <property type="molecule type" value="Genomic_DNA"/>
</dbReference>
<accession>A0A2M7RJS7</accession>
<dbReference type="AlphaFoldDB" id="A0A2M7RJS7"/>
<gene>
    <name evidence="2" type="ORF">COY66_03835</name>
</gene>
<reference evidence="2 3" key="1">
    <citation type="submission" date="2017-09" db="EMBL/GenBank/DDBJ databases">
        <title>Depth-based differentiation of microbial function through sediment-hosted aquifers and enrichment of novel symbionts in the deep terrestrial subsurface.</title>
        <authorList>
            <person name="Probst A.J."/>
            <person name="Ladd B."/>
            <person name="Jarett J.K."/>
            <person name="Geller-Mcgrath D.E."/>
            <person name="Sieber C.M."/>
            <person name="Emerson J.B."/>
            <person name="Anantharaman K."/>
            <person name="Thomas B.C."/>
            <person name="Malmstrom R."/>
            <person name="Stieglmeier M."/>
            <person name="Klingl A."/>
            <person name="Woyke T."/>
            <person name="Ryan C.M."/>
            <person name="Banfield J.F."/>
        </authorList>
    </citation>
    <scope>NUCLEOTIDE SEQUENCE [LARGE SCALE GENOMIC DNA]</scope>
    <source>
        <strain evidence="2">CG_4_10_14_0_8_um_filter_42_10</strain>
    </source>
</reference>
<organism evidence="2 3">
    <name type="scientific">Candidatus Kerfeldbacteria bacterium CG_4_10_14_0_8_um_filter_42_10</name>
    <dbReference type="NCBI Taxonomy" id="2014248"/>
    <lineage>
        <taxon>Bacteria</taxon>
        <taxon>Candidatus Kerfeldiibacteriota</taxon>
    </lineage>
</organism>
<feature type="chain" id="PRO_5014786069" evidence="1">
    <location>
        <begin position="23"/>
        <end position="158"/>
    </location>
</feature>
<protein>
    <submittedName>
        <fullName evidence="2">Uncharacterized protein</fullName>
    </submittedName>
</protein>
<sequence>MKQLSLALWVIILIVSVALAQADGPFVPTPVENAPLDSLPQMLPVVYHSFLIITDGGMIQGDEMRRLDGKNGFTIQEVSEKVRQLDLRLPNSAELTVIIDSLTSWQPRYVGSKDVPPILGTVALSDREELCARRINGEWIFEKDFPPDFRFSVVLIKK</sequence>
<evidence type="ECO:0000313" key="2">
    <source>
        <dbReference type="EMBL" id="PIY96636.1"/>
    </source>
</evidence>